<dbReference type="Pfam" id="PF12730">
    <property type="entry name" value="ABC2_membrane_4"/>
    <property type="match status" value="1"/>
</dbReference>
<dbReference type="CDD" id="cd21807">
    <property type="entry name" value="ABC-2_lan_permease_MutE_EpiE-like"/>
    <property type="match status" value="1"/>
</dbReference>
<name>A0ABX8RF54_9CLOT</name>
<accession>A0ABX8RF54</accession>
<dbReference type="EMBL" id="CP078093">
    <property type="protein sequence ID" value="QXM07441.1"/>
    <property type="molecule type" value="Genomic_DNA"/>
</dbReference>
<organism evidence="2 3">
    <name type="scientific">Crassaminicella indica</name>
    <dbReference type="NCBI Taxonomy" id="2855394"/>
    <lineage>
        <taxon>Bacteria</taxon>
        <taxon>Bacillati</taxon>
        <taxon>Bacillota</taxon>
        <taxon>Clostridia</taxon>
        <taxon>Eubacteriales</taxon>
        <taxon>Clostridiaceae</taxon>
        <taxon>Crassaminicella</taxon>
    </lineage>
</organism>
<feature type="transmembrane region" description="Helical" evidence="1">
    <location>
        <begin position="164"/>
        <end position="188"/>
    </location>
</feature>
<sequence length="251" mass="28142">MNIMQSEFLKYKRTFTRKLIIFAPLFLVIYALFQKLFMPADYLRPWQLLIDLVYNWSPVLFIPIGMALFAALVKLQEEKAGNYRGLCTRNISPFLIWVGKVIVMAVHTLLATIVFIISIIISGFITAGGAVPWFKIFAGGVVLWVTSLALIPIQLWAATWKGTFISMALGFTGMIAGVIAAAKPYWVYVPWSWPTRLMCPIIGIHPNGVLLEALDPLRDPSVIPIGIILSIMALIISTILTAVWFTKREVK</sequence>
<dbReference type="InterPro" id="IPR021205">
    <property type="entry name" value="Lanti_perm_SpaE/MutE/EpiE-like"/>
</dbReference>
<dbReference type="Proteomes" id="UP000886818">
    <property type="component" value="Chromosome"/>
</dbReference>
<feature type="transmembrane region" description="Helical" evidence="1">
    <location>
        <begin position="53"/>
        <end position="73"/>
    </location>
</feature>
<feature type="transmembrane region" description="Helical" evidence="1">
    <location>
        <begin position="15"/>
        <end position="33"/>
    </location>
</feature>
<feature type="transmembrane region" description="Helical" evidence="1">
    <location>
        <begin position="133"/>
        <end position="157"/>
    </location>
</feature>
<gene>
    <name evidence="2" type="ORF">KVH43_08735</name>
</gene>
<evidence type="ECO:0000313" key="3">
    <source>
        <dbReference type="Proteomes" id="UP000886818"/>
    </source>
</evidence>
<reference evidence="2" key="1">
    <citation type="submission" date="2021-07" db="EMBL/GenBank/DDBJ databases">
        <title>Complete genome sequence of Crassaminicella sp. 143-21, isolated from a deep-sea hydrothermal vent.</title>
        <authorList>
            <person name="Li X."/>
        </authorList>
    </citation>
    <scope>NUCLEOTIDE SEQUENCE</scope>
    <source>
        <strain evidence="2">143-21</strain>
    </source>
</reference>
<protein>
    <submittedName>
        <fullName evidence="2">Lantibiotic immunity ABC transporter MutE/EpiE family permease subunit</fullName>
    </submittedName>
</protein>
<keyword evidence="1" id="KW-0472">Membrane</keyword>
<evidence type="ECO:0000256" key="1">
    <source>
        <dbReference type="SAM" id="Phobius"/>
    </source>
</evidence>
<dbReference type="NCBIfam" id="TIGR03732">
    <property type="entry name" value="lanti_perm_MutE"/>
    <property type="match status" value="1"/>
</dbReference>
<evidence type="ECO:0000313" key="2">
    <source>
        <dbReference type="EMBL" id="QXM07441.1"/>
    </source>
</evidence>
<keyword evidence="3" id="KW-1185">Reference proteome</keyword>
<feature type="transmembrane region" description="Helical" evidence="1">
    <location>
        <begin position="94"/>
        <end position="127"/>
    </location>
</feature>
<keyword evidence="1" id="KW-1133">Transmembrane helix</keyword>
<proteinExistence type="predicted"/>
<feature type="transmembrane region" description="Helical" evidence="1">
    <location>
        <begin position="222"/>
        <end position="245"/>
    </location>
</feature>
<keyword evidence="1" id="KW-0812">Transmembrane</keyword>